<dbReference type="Gene3D" id="1.20.120.1200">
    <property type="entry name" value="NADH-ubiquinone/plastoquinone oxidoreductase chain 6, subunit NuoJ"/>
    <property type="match status" value="1"/>
</dbReference>
<comment type="subcellular location">
    <subcellularLocation>
        <location evidence="2">Cell membrane</location>
        <topology evidence="2">Multi-pass membrane protein</topology>
    </subcellularLocation>
</comment>
<dbReference type="EMBL" id="DSJL01000006">
    <property type="protein sequence ID" value="HEF64427.1"/>
    <property type="molecule type" value="Genomic_DNA"/>
</dbReference>
<comment type="similarity">
    <text evidence="1 2">Belongs to the complex I subunit 6 family.</text>
</comment>
<evidence type="ECO:0000256" key="1">
    <source>
        <dbReference type="ARBA" id="ARBA00005698"/>
    </source>
</evidence>
<feature type="transmembrane region" description="Helical" evidence="2">
    <location>
        <begin position="55"/>
        <end position="78"/>
    </location>
</feature>
<dbReference type="Pfam" id="PF00499">
    <property type="entry name" value="Oxidored_q3"/>
    <property type="match status" value="1"/>
</dbReference>
<keyword evidence="2" id="KW-0472">Membrane</keyword>
<gene>
    <name evidence="4" type="ORF">ENP47_02290</name>
</gene>
<dbReference type="PANTHER" id="PTHR33269:SF17">
    <property type="entry name" value="NADH-UBIQUINONE OXIDOREDUCTASE CHAIN 6"/>
    <property type="match status" value="1"/>
</dbReference>
<comment type="function">
    <text evidence="2">NDH-1 shuttles electrons from NADH, via FMN and iron-sulfur (Fe-S) centers, to quinones in the respiratory chain. Couples the redox reaction to proton translocation (for every two electrons transferred, four hydrogen ions are translocated across the cytoplasmic membrane), and thus conserves the redox energy in a proton gradient.</text>
</comment>
<feature type="transmembrane region" description="Helical" evidence="2">
    <location>
        <begin position="6"/>
        <end position="25"/>
    </location>
</feature>
<protein>
    <recommendedName>
        <fullName evidence="2">NADH-quinone oxidoreductase subunit J</fullName>
        <ecNumber evidence="2">7.1.1.-</ecNumber>
    </recommendedName>
</protein>
<evidence type="ECO:0000256" key="2">
    <source>
        <dbReference type="RuleBase" id="RU004429"/>
    </source>
</evidence>
<evidence type="ECO:0000256" key="3">
    <source>
        <dbReference type="SAM" id="MobiDB-lite"/>
    </source>
</evidence>
<feature type="region of interest" description="Disordered" evidence="3">
    <location>
        <begin position="191"/>
        <end position="218"/>
    </location>
</feature>
<dbReference type="PANTHER" id="PTHR33269">
    <property type="entry name" value="NADH-UBIQUINONE OXIDOREDUCTASE CHAIN 6"/>
    <property type="match status" value="1"/>
</dbReference>
<keyword evidence="2" id="KW-0874">Quinone</keyword>
<reference evidence="4" key="1">
    <citation type="journal article" date="2020" name="mSystems">
        <title>Genome- and Community-Level Interaction Insights into Carbon Utilization and Element Cycling Functions of Hydrothermarchaeota in Hydrothermal Sediment.</title>
        <authorList>
            <person name="Zhou Z."/>
            <person name="Liu Y."/>
            <person name="Xu W."/>
            <person name="Pan J."/>
            <person name="Luo Z.H."/>
            <person name="Li M."/>
        </authorList>
    </citation>
    <scope>NUCLEOTIDE SEQUENCE [LARGE SCALE GENOMIC DNA]</scope>
    <source>
        <strain evidence="4">SpSt-222</strain>
    </source>
</reference>
<comment type="caution">
    <text evidence="4">The sequence shown here is derived from an EMBL/GenBank/DDBJ whole genome shotgun (WGS) entry which is preliminary data.</text>
</comment>
<dbReference type="GO" id="GO:0008137">
    <property type="term" value="F:NADH dehydrogenase (ubiquinone) activity"/>
    <property type="evidence" value="ECO:0007669"/>
    <property type="project" value="UniProtKB-UniRule"/>
</dbReference>
<keyword evidence="2" id="KW-1133">Transmembrane helix</keyword>
<feature type="transmembrane region" description="Helical" evidence="2">
    <location>
        <begin position="146"/>
        <end position="168"/>
    </location>
</feature>
<keyword evidence="2" id="KW-0812">Transmembrane</keyword>
<dbReference type="InterPro" id="IPR042106">
    <property type="entry name" value="Nuo/plastoQ_OxRdtase_6_NuoJ"/>
</dbReference>
<keyword evidence="2" id="KW-0520">NAD</keyword>
<organism evidence="4">
    <name type="scientific">Thermomicrobium roseum</name>
    <dbReference type="NCBI Taxonomy" id="500"/>
    <lineage>
        <taxon>Bacteria</taxon>
        <taxon>Pseudomonadati</taxon>
        <taxon>Thermomicrobiota</taxon>
        <taxon>Thermomicrobia</taxon>
        <taxon>Thermomicrobiales</taxon>
        <taxon>Thermomicrobiaceae</taxon>
        <taxon>Thermomicrobium</taxon>
    </lineage>
</organism>
<dbReference type="GO" id="GO:0048038">
    <property type="term" value="F:quinone binding"/>
    <property type="evidence" value="ECO:0007669"/>
    <property type="project" value="UniProtKB-UniRule"/>
</dbReference>
<accession>A0A7C2BDR9</accession>
<sequence length="241" mass="25349">MSLQVLIFSLLACVSILGALGVVIARNPVHSAIGLVLSFLNVAAIYLIARAEFLAVVQVIVYAGAVIVLVVFVTMLVHPDDLPEFHGRRPLRVATGLVLGVALLLEVAAAILTRSLYGAPGPWTDQTIAAVGGNTRALGQTLYSDYMLAIQLTALLLLAATIGAIVLARPEAVSERVAAARRTLTISLAHPRGLDQPELPPALPLPPDGQVKPAGGGRPIVLARSASEFTEQPAWGEWRTP</sequence>
<name>A0A7C2BDR9_THERO</name>
<feature type="transmembrane region" description="Helical" evidence="2">
    <location>
        <begin position="32"/>
        <end position="49"/>
    </location>
</feature>
<feature type="transmembrane region" description="Helical" evidence="2">
    <location>
        <begin position="90"/>
        <end position="112"/>
    </location>
</feature>
<proteinExistence type="inferred from homology"/>
<comment type="catalytic activity">
    <reaction evidence="2">
        <text>a quinone + NADH + 5 H(+)(in) = a quinol + NAD(+) + 4 H(+)(out)</text>
        <dbReference type="Rhea" id="RHEA:57888"/>
        <dbReference type="ChEBI" id="CHEBI:15378"/>
        <dbReference type="ChEBI" id="CHEBI:24646"/>
        <dbReference type="ChEBI" id="CHEBI:57540"/>
        <dbReference type="ChEBI" id="CHEBI:57945"/>
        <dbReference type="ChEBI" id="CHEBI:132124"/>
    </reaction>
</comment>
<evidence type="ECO:0000313" key="4">
    <source>
        <dbReference type="EMBL" id="HEF64427.1"/>
    </source>
</evidence>
<dbReference type="AlphaFoldDB" id="A0A7C2BDR9"/>
<dbReference type="GO" id="GO:0005886">
    <property type="term" value="C:plasma membrane"/>
    <property type="evidence" value="ECO:0007669"/>
    <property type="project" value="UniProtKB-SubCell"/>
</dbReference>
<keyword evidence="2" id="KW-1003">Cell membrane</keyword>
<dbReference type="InterPro" id="IPR001457">
    <property type="entry name" value="NADH_UbQ/plastoQ_OxRdtase_su6"/>
</dbReference>
<feature type="compositionally biased region" description="Pro residues" evidence="3">
    <location>
        <begin position="198"/>
        <end position="207"/>
    </location>
</feature>
<dbReference type="EC" id="7.1.1.-" evidence="2"/>